<dbReference type="AlphaFoldDB" id="A0A1H7W2F7"/>
<feature type="transmembrane region" description="Helical" evidence="2">
    <location>
        <begin position="162"/>
        <end position="184"/>
    </location>
</feature>
<dbReference type="Pfam" id="PF13559">
    <property type="entry name" value="DUF4129"/>
    <property type="match status" value="1"/>
</dbReference>
<dbReference type="OrthoDB" id="9804872at2"/>
<feature type="region of interest" description="Disordered" evidence="1">
    <location>
        <begin position="257"/>
        <end position="277"/>
    </location>
</feature>
<proteinExistence type="predicted"/>
<feature type="domain" description="Transglutaminase-like" evidence="3">
    <location>
        <begin position="419"/>
        <end position="488"/>
    </location>
</feature>
<dbReference type="PANTHER" id="PTHR42736">
    <property type="entry name" value="PROTEIN-GLUTAMINE GAMMA-GLUTAMYLTRANSFERASE"/>
    <property type="match status" value="1"/>
</dbReference>
<dbReference type="SMART" id="SM00460">
    <property type="entry name" value="TGc"/>
    <property type="match status" value="1"/>
</dbReference>
<gene>
    <name evidence="4" type="ORF">SAMN05444354_112124</name>
</gene>
<evidence type="ECO:0000313" key="5">
    <source>
        <dbReference type="Proteomes" id="UP000182719"/>
    </source>
</evidence>
<organism evidence="4 5">
    <name type="scientific">Stigmatella aurantiaca</name>
    <dbReference type="NCBI Taxonomy" id="41"/>
    <lineage>
        <taxon>Bacteria</taxon>
        <taxon>Pseudomonadati</taxon>
        <taxon>Myxococcota</taxon>
        <taxon>Myxococcia</taxon>
        <taxon>Myxococcales</taxon>
        <taxon>Cystobacterineae</taxon>
        <taxon>Archangiaceae</taxon>
        <taxon>Stigmatella</taxon>
    </lineage>
</organism>
<sequence>MSGSRLRLLLRDLGAGAAFASMAVSGQLPGWTLVLFGLALGSALLGWRLFAHRAKATAALLLGLGSVLAASVYAGHVDLVVAACAFAGLIAGHRMLSTPEPRTDGQVQLAGLLMVAGGAALSGELGFAFCLVAFGTLASLSMGLGVVEGTVPAGEPVPVRAVVRPLSIGILFAVCGAAAFFLLFPRLNWNMAARRASPGLGATTGLADTVRLGGEGTLKSNPRVVLRAHLTPDPLRERLDAYWLARTYDTFDGQEWTSIGKPKPPRPRVTLRHGGEHSTHQRIELLPAYGGSTLVALETPTRLGNALVHAALGSQRTALMELGGGEVRFQVPGVAYSYEATSLPPETDATTPMSATERAQLLALPEDLDPRVAALAQEVLQGERDPEAAARKLAAFLQREYAYTLDLSGDVDEPLLDFLFVRKAGHCEHFATALTLLLRTQGISARLASGFFGGERVDDGYVVRAGDAHAWTHVLVPGRGFVTVDATPPANRSSQSLAVLELLTSLYEALETRWRSTVIDYSLRDQMTMAQNLVRPPRGPRRDTLRLPPARIWGLALAAGLATYAVWQWLARRSSAPRPHQATHLADAVERLLREAGVRMREGEALEELTARLTRERSTLAAPLAPLTRRYLEARFGQRPLRPGETEQLLSPLRQVLSTRRAS</sequence>
<reference evidence="5" key="1">
    <citation type="submission" date="2016-10" db="EMBL/GenBank/DDBJ databases">
        <authorList>
            <person name="Varghese N."/>
            <person name="Submissions S."/>
        </authorList>
    </citation>
    <scope>NUCLEOTIDE SEQUENCE [LARGE SCALE GENOMIC DNA]</scope>
    <source>
        <strain evidence="5">DSM 17044</strain>
    </source>
</reference>
<dbReference type="Pfam" id="PF01841">
    <property type="entry name" value="Transglut_core"/>
    <property type="match status" value="1"/>
</dbReference>
<dbReference type="Gene3D" id="3.10.620.30">
    <property type="match status" value="1"/>
</dbReference>
<keyword evidence="2" id="KW-0812">Transmembrane</keyword>
<dbReference type="PANTHER" id="PTHR42736:SF1">
    <property type="entry name" value="PROTEIN-GLUTAMINE GAMMA-GLUTAMYLTRANSFERASE"/>
    <property type="match status" value="1"/>
</dbReference>
<evidence type="ECO:0000256" key="1">
    <source>
        <dbReference type="SAM" id="MobiDB-lite"/>
    </source>
</evidence>
<dbReference type="Pfam" id="PF11992">
    <property type="entry name" value="TgpA_N"/>
    <property type="match status" value="1"/>
</dbReference>
<dbReference type="InterPro" id="IPR021878">
    <property type="entry name" value="TgpA_N"/>
</dbReference>
<keyword evidence="2" id="KW-0472">Membrane</keyword>
<keyword evidence="2" id="KW-1133">Transmembrane helix</keyword>
<evidence type="ECO:0000256" key="2">
    <source>
        <dbReference type="SAM" id="Phobius"/>
    </source>
</evidence>
<dbReference type="Proteomes" id="UP000182719">
    <property type="component" value="Unassembled WGS sequence"/>
</dbReference>
<dbReference type="RefSeq" id="WP_075008576.1">
    <property type="nucleotide sequence ID" value="NZ_FOAP01000012.1"/>
</dbReference>
<feature type="transmembrane region" description="Helical" evidence="2">
    <location>
        <begin position="550"/>
        <end position="570"/>
    </location>
</feature>
<feature type="transmembrane region" description="Helical" evidence="2">
    <location>
        <begin position="33"/>
        <end position="50"/>
    </location>
</feature>
<dbReference type="InterPro" id="IPR038765">
    <property type="entry name" value="Papain-like_cys_pep_sf"/>
</dbReference>
<feature type="transmembrane region" description="Helical" evidence="2">
    <location>
        <begin position="109"/>
        <end position="142"/>
    </location>
</feature>
<keyword evidence="5" id="KW-1185">Reference proteome</keyword>
<protein>
    <recommendedName>
        <fullName evidence="3">Transglutaminase-like domain-containing protein</fullName>
    </recommendedName>
</protein>
<evidence type="ECO:0000313" key="4">
    <source>
        <dbReference type="EMBL" id="SEM15686.1"/>
    </source>
</evidence>
<accession>A0A1H7W2F7</accession>
<name>A0A1H7W2F7_STIAU</name>
<dbReference type="InterPro" id="IPR025403">
    <property type="entry name" value="TgpA-like_C"/>
</dbReference>
<dbReference type="EMBL" id="FOAP01000012">
    <property type="protein sequence ID" value="SEM15686.1"/>
    <property type="molecule type" value="Genomic_DNA"/>
</dbReference>
<dbReference type="SUPFAM" id="SSF54001">
    <property type="entry name" value="Cysteine proteinases"/>
    <property type="match status" value="1"/>
</dbReference>
<dbReference type="InterPro" id="IPR002931">
    <property type="entry name" value="Transglutaminase-like"/>
</dbReference>
<dbReference type="InterPro" id="IPR052901">
    <property type="entry name" value="Bact_TGase-like"/>
</dbReference>
<feature type="transmembrane region" description="Helical" evidence="2">
    <location>
        <begin position="57"/>
        <end position="74"/>
    </location>
</feature>
<evidence type="ECO:0000259" key="3">
    <source>
        <dbReference type="SMART" id="SM00460"/>
    </source>
</evidence>